<organism evidence="6 7">
    <name type="scientific">Podospora aff. communis PSN243</name>
    <dbReference type="NCBI Taxonomy" id="3040156"/>
    <lineage>
        <taxon>Eukaryota</taxon>
        <taxon>Fungi</taxon>
        <taxon>Dikarya</taxon>
        <taxon>Ascomycota</taxon>
        <taxon>Pezizomycotina</taxon>
        <taxon>Sordariomycetes</taxon>
        <taxon>Sordariomycetidae</taxon>
        <taxon>Sordariales</taxon>
        <taxon>Podosporaceae</taxon>
        <taxon>Podospora</taxon>
    </lineage>
</organism>
<feature type="compositionally biased region" description="Polar residues" evidence="4">
    <location>
        <begin position="1963"/>
        <end position="1972"/>
    </location>
</feature>
<dbReference type="SMART" id="SM00449">
    <property type="entry name" value="SPRY"/>
    <property type="match status" value="1"/>
</dbReference>
<evidence type="ECO:0000256" key="3">
    <source>
        <dbReference type="PROSITE-ProRule" id="PRU00023"/>
    </source>
</evidence>
<dbReference type="Pfam" id="PF12796">
    <property type="entry name" value="Ank_2"/>
    <property type="match status" value="6"/>
</dbReference>
<feature type="domain" description="B30.2/SPRY" evidence="5">
    <location>
        <begin position="1743"/>
        <end position="1935"/>
    </location>
</feature>
<dbReference type="InterPro" id="IPR002110">
    <property type="entry name" value="Ankyrin_rpt"/>
</dbReference>
<dbReference type="InterPro" id="IPR003877">
    <property type="entry name" value="SPRY_dom"/>
</dbReference>
<dbReference type="PROSITE" id="PS50188">
    <property type="entry name" value="B302_SPRY"/>
    <property type="match status" value="1"/>
</dbReference>
<dbReference type="PROSITE" id="PS50297">
    <property type="entry name" value="ANK_REP_REGION"/>
    <property type="match status" value="7"/>
</dbReference>
<name>A0AAV9GW19_9PEZI</name>
<evidence type="ECO:0000256" key="2">
    <source>
        <dbReference type="ARBA" id="ARBA00023043"/>
    </source>
</evidence>
<dbReference type="InterPro" id="IPR044736">
    <property type="entry name" value="Gid1/RanBPM/SPLA_SPRY"/>
</dbReference>
<dbReference type="InterPro" id="IPR001870">
    <property type="entry name" value="B30.2/SPRY"/>
</dbReference>
<comment type="caution">
    <text evidence="6">The sequence shown here is derived from an EMBL/GenBank/DDBJ whole genome shotgun (WGS) entry which is preliminary data.</text>
</comment>
<dbReference type="PANTHER" id="PTHR24198:SF165">
    <property type="entry name" value="ANKYRIN REPEAT-CONTAINING PROTEIN-RELATED"/>
    <property type="match status" value="1"/>
</dbReference>
<protein>
    <submittedName>
        <fullName evidence="6">Ankyrin-3</fullName>
    </submittedName>
</protein>
<dbReference type="Gene3D" id="2.60.120.920">
    <property type="match status" value="1"/>
</dbReference>
<evidence type="ECO:0000313" key="6">
    <source>
        <dbReference type="EMBL" id="KAK4452493.1"/>
    </source>
</evidence>
<dbReference type="Pfam" id="PF00622">
    <property type="entry name" value="SPRY"/>
    <property type="match status" value="1"/>
</dbReference>
<dbReference type="SUPFAM" id="SSF49899">
    <property type="entry name" value="Concanavalin A-like lectins/glucanases"/>
    <property type="match status" value="1"/>
</dbReference>
<feature type="compositionally biased region" description="Basic residues" evidence="4">
    <location>
        <begin position="1973"/>
        <end position="1986"/>
    </location>
</feature>
<evidence type="ECO:0000259" key="5">
    <source>
        <dbReference type="PROSITE" id="PS50188"/>
    </source>
</evidence>
<feature type="region of interest" description="Disordered" evidence="4">
    <location>
        <begin position="1940"/>
        <end position="1986"/>
    </location>
</feature>
<evidence type="ECO:0000313" key="7">
    <source>
        <dbReference type="Proteomes" id="UP001321760"/>
    </source>
</evidence>
<dbReference type="Pfam" id="PF24883">
    <property type="entry name" value="NPHP3_N"/>
    <property type="match status" value="1"/>
</dbReference>
<keyword evidence="2 3" id="KW-0040">ANK repeat</keyword>
<feature type="repeat" description="ANK" evidence="3">
    <location>
        <begin position="1330"/>
        <end position="1362"/>
    </location>
</feature>
<feature type="repeat" description="ANK" evidence="3">
    <location>
        <begin position="1164"/>
        <end position="1196"/>
    </location>
</feature>
<dbReference type="Proteomes" id="UP001321760">
    <property type="component" value="Unassembled WGS sequence"/>
</dbReference>
<feature type="repeat" description="ANK" evidence="3">
    <location>
        <begin position="1679"/>
        <end position="1711"/>
    </location>
</feature>
<feature type="repeat" description="ANK" evidence="3">
    <location>
        <begin position="834"/>
        <end position="866"/>
    </location>
</feature>
<evidence type="ECO:0000256" key="1">
    <source>
        <dbReference type="ARBA" id="ARBA00022737"/>
    </source>
</evidence>
<reference evidence="6" key="2">
    <citation type="submission" date="2023-05" db="EMBL/GenBank/DDBJ databases">
        <authorList>
            <consortium name="Lawrence Berkeley National Laboratory"/>
            <person name="Steindorff A."/>
            <person name="Hensen N."/>
            <person name="Bonometti L."/>
            <person name="Westerberg I."/>
            <person name="Brannstrom I.O."/>
            <person name="Guillou S."/>
            <person name="Cros-Aarteil S."/>
            <person name="Calhoun S."/>
            <person name="Haridas S."/>
            <person name="Kuo A."/>
            <person name="Mondo S."/>
            <person name="Pangilinan J."/>
            <person name="Riley R."/>
            <person name="Labutti K."/>
            <person name="Andreopoulos B."/>
            <person name="Lipzen A."/>
            <person name="Chen C."/>
            <person name="Yanf M."/>
            <person name="Daum C."/>
            <person name="Ng V."/>
            <person name="Clum A."/>
            <person name="Ohm R."/>
            <person name="Martin F."/>
            <person name="Silar P."/>
            <person name="Natvig D."/>
            <person name="Lalanne C."/>
            <person name="Gautier V."/>
            <person name="Ament-Velasquez S.L."/>
            <person name="Kruys A."/>
            <person name="Hutchinson M.I."/>
            <person name="Powell A.J."/>
            <person name="Barry K."/>
            <person name="Miller A.N."/>
            <person name="Grigoriev I.V."/>
            <person name="Debuchy R."/>
            <person name="Gladieux P."/>
            <person name="Thoren M.H."/>
            <person name="Johannesson H."/>
        </authorList>
    </citation>
    <scope>NUCLEOTIDE SEQUENCE</scope>
    <source>
        <strain evidence="6">PSN243</strain>
    </source>
</reference>
<dbReference type="PRINTS" id="PR01415">
    <property type="entry name" value="ANKYRIN"/>
</dbReference>
<evidence type="ECO:0000256" key="4">
    <source>
        <dbReference type="SAM" id="MobiDB-lite"/>
    </source>
</evidence>
<feature type="repeat" description="ANK" evidence="3">
    <location>
        <begin position="728"/>
        <end position="760"/>
    </location>
</feature>
<dbReference type="InterPro" id="IPR056884">
    <property type="entry name" value="NPHP3-like_N"/>
</dbReference>
<feature type="repeat" description="ANK" evidence="3">
    <location>
        <begin position="1610"/>
        <end position="1642"/>
    </location>
</feature>
<gene>
    <name evidence="6" type="ORF">QBC34DRAFT_293013</name>
</gene>
<dbReference type="SMART" id="SM00248">
    <property type="entry name" value="ANK"/>
    <property type="match status" value="24"/>
</dbReference>
<dbReference type="EMBL" id="MU865923">
    <property type="protein sequence ID" value="KAK4452493.1"/>
    <property type="molecule type" value="Genomic_DNA"/>
</dbReference>
<reference evidence="6" key="1">
    <citation type="journal article" date="2023" name="Mol. Phylogenet. Evol.">
        <title>Genome-scale phylogeny and comparative genomics of the fungal order Sordariales.</title>
        <authorList>
            <person name="Hensen N."/>
            <person name="Bonometti L."/>
            <person name="Westerberg I."/>
            <person name="Brannstrom I.O."/>
            <person name="Guillou S."/>
            <person name="Cros-Aarteil S."/>
            <person name="Calhoun S."/>
            <person name="Haridas S."/>
            <person name="Kuo A."/>
            <person name="Mondo S."/>
            <person name="Pangilinan J."/>
            <person name="Riley R."/>
            <person name="LaButti K."/>
            <person name="Andreopoulos B."/>
            <person name="Lipzen A."/>
            <person name="Chen C."/>
            <person name="Yan M."/>
            <person name="Daum C."/>
            <person name="Ng V."/>
            <person name="Clum A."/>
            <person name="Steindorff A."/>
            <person name="Ohm R.A."/>
            <person name="Martin F."/>
            <person name="Silar P."/>
            <person name="Natvig D.O."/>
            <person name="Lalanne C."/>
            <person name="Gautier V."/>
            <person name="Ament-Velasquez S.L."/>
            <person name="Kruys A."/>
            <person name="Hutchinson M.I."/>
            <person name="Powell A.J."/>
            <person name="Barry K."/>
            <person name="Miller A.N."/>
            <person name="Grigoriev I.V."/>
            <person name="Debuchy R."/>
            <person name="Gladieux P."/>
            <person name="Hiltunen Thoren M."/>
            <person name="Johannesson H."/>
        </authorList>
    </citation>
    <scope>NUCLEOTIDE SEQUENCE</scope>
    <source>
        <strain evidence="6">PSN243</strain>
    </source>
</reference>
<dbReference type="InterPro" id="IPR043136">
    <property type="entry name" value="B30.2/SPRY_sf"/>
</dbReference>
<keyword evidence="7" id="KW-1185">Reference proteome</keyword>
<keyword evidence="1" id="KW-0677">Repeat</keyword>
<feature type="repeat" description="ANK" evidence="3">
    <location>
        <begin position="1130"/>
        <end position="1162"/>
    </location>
</feature>
<dbReference type="PROSITE" id="PS50088">
    <property type="entry name" value="ANK_REPEAT"/>
    <property type="match status" value="10"/>
</dbReference>
<dbReference type="SUPFAM" id="SSF48403">
    <property type="entry name" value="Ankyrin repeat"/>
    <property type="match status" value="4"/>
</dbReference>
<proteinExistence type="predicted"/>
<feature type="repeat" description="ANK" evidence="3">
    <location>
        <begin position="1197"/>
        <end position="1230"/>
    </location>
</feature>
<dbReference type="Gene3D" id="1.25.40.20">
    <property type="entry name" value="Ankyrin repeat-containing domain"/>
    <property type="match status" value="7"/>
</dbReference>
<dbReference type="PANTHER" id="PTHR24198">
    <property type="entry name" value="ANKYRIN REPEAT AND PROTEIN KINASE DOMAIN-CONTAINING PROTEIN"/>
    <property type="match status" value="1"/>
</dbReference>
<feature type="repeat" description="ANK" evidence="3">
    <location>
        <begin position="689"/>
        <end position="721"/>
    </location>
</feature>
<dbReference type="InterPro" id="IPR036770">
    <property type="entry name" value="Ankyrin_rpt-contain_sf"/>
</dbReference>
<accession>A0AAV9GW19</accession>
<dbReference type="CDD" id="cd12885">
    <property type="entry name" value="SPRY_RanBP_like"/>
    <property type="match status" value="1"/>
</dbReference>
<dbReference type="Pfam" id="PF00023">
    <property type="entry name" value="Ank"/>
    <property type="match status" value="1"/>
</dbReference>
<sequence length="1986" mass="214091">MGLPGEENIPLTPTGIEPWTAIASQSVVNVVTQKMTLAWESRRTVSTSSQCHSFLSWLGKYTAVTAPPPWSWARIAAPAVMSSIQTAESFAAWVASPGPSVLHIVGRPGSGTTVTSTYLANLLRPKLGESPEPVLAIFTTIGNPQGCSSILYVTEMLVVLSQQLLLLKPDAFQGCQSLCSWLMSNRSAIITETIAWSLLCATISAIHDPITLLIRHLDLLAGWEVVLARLAHLGGSSKKLRILVTTAQPLLFDAITDDDITETAALDRWRLVCSRQVQANGLSQDGEAACSSYSVILLEDPKSVSPAIIYAVKEHIGPWPWEAGKDSSVQEQILTRICVPGTTYLLAIQQVDFLRSSLLHTTQADLKRCLATIPETHDAIFSQTLDRLPAEHRRWAKMALAWIAFSMRPLNDNELALALSFGAGPIETIDKLRDNVSHNIAGDLIKTIGPFVKTVGSQFRPIHRTVPSMASLSDFAAQFHADASVDCLTYISMIMRHGKFSVESVTPSGQVAREASGMQERVDCRWLSYSVVHWPDHYRAAIQAGKSSVENKEFDALVDRIYRLLNAPGFLLTWSKLFGKFTSTEPGVRLREEPSASLASGINVACRFGLVSLAQRYAEGQQGRPFFGEVWVHALNLAVQFGHADVVAWLLDNGATSADAVSLAAAGGYPAIVDDFLRHGYEPGHRDCAGYTPVLYAAERGHLDVLEVLLPANGTEEMTELANATTPDGSSALHLATRIGHLAGVQKLLSSGADGTKQDGSGQIPLHLAAAGGYADVITALGPGPEALEKKSSLDDGERTPLHLAALAGNLNTCEALFAVSSSPLALLDLRDKAGWTALHTASDSGHLALVQLFLKRLGEHQSKDEQFAKDVGKVDTPAVLAARKGHVAVMMEFLHHLLAQRLPPDEDASVKDKGFRELEEAHLCLLDAAAYGQVEVLERLLQEHIDVSSPVATGGNHETALHVAVRNNQVPAVKTLLGQASQRDRDIALILSVSSGNTVITRMLLHDGGAEVFLTDGDSNNPPTSALHKAAEVGNEELMSELLATEKGLKLFAEIFNHLVLTGARHGHANLVNDLLSRHKSAFLSKHEEEDEYEGEVFGGLLSVYDAWDDPGAFQILLNAGFPINIQVGGKTALHIAAEGGHNEIMEQLIGRGADMHHPTDLSGRAALYLAAANGHVSSCKYLLENGADVNGVDDQQVSALIITCQNGGPKELLELLLGGGADINAVDCQGGTPLHAAVGSLELLDLLLAWKPKPNVEARDEDDFTPLIKAVAKGDLECTRLLLSHDASPSTADRGKCLHLALRKWHIEIVKLLVERGIDCDAPCLENDDRPPLYFAARYGFLEAVEYLIPKASDINAVAESTGTALVGCAISGHYSKDVERSIECAKALVLKGADINALGGYFHSPIQAAAWFEVPKMVEYFVSLGAKVNAEGGPFKTALAAAVQCDRADIAKILMAAGASPTIMIESGQSILAHAVNTSTEEVVAHLLAPCGGGSLPQDVVDSAGRAAIKADNLGMFKLLVSKGASTSTARADLDLGQRQPIIFDAISSKGDSVLYYLLSEEGMRHIDVNETDAAGMTALSYAITRDYYFIDELLKAGADPNIADRSGTTPLMYAAKAGNVEFVGNLLEGGTESGKKTVQLDMVDFAGRGALYFACYYRSWDVFDALMGQAMTEADRSLALHAAAARGMDEMLERLLDSGANPFALDRNNWSVFDTAEEYNETEICEGLRPLVLDHESRLPQPEPSVTRRRPSAWSELDAHFRVDVAVGGLKVVLKDWLSVTSGPNRAFLARSDFCMPAGTDLYYFEVTMEKLALLEGDDRHPEVGVGFCEEDTSLFVMVGWKDGTWGYHSDDGHKFCESYYGSAYDETYSEGTTIGCGVDFRTHTAFFTREGKRLGDAFTDIRGKLYPAVSFGRNLAGGSCVSANFGNDPGVKFMFTPPLGNPPNVGSAPETEQESETNRSAGKTTTGSKRRKRPKRRDTQT</sequence>
<feature type="repeat" description="ANK" evidence="3">
    <location>
        <begin position="1264"/>
        <end position="1296"/>
    </location>
</feature>
<dbReference type="InterPro" id="IPR013320">
    <property type="entry name" value="ConA-like_dom_sf"/>
</dbReference>